<keyword evidence="1" id="KW-1133">Transmembrane helix</keyword>
<gene>
    <name evidence="2" type="ORF">B6A10_11570</name>
</gene>
<feature type="transmembrane region" description="Helical" evidence="1">
    <location>
        <begin position="64"/>
        <end position="84"/>
    </location>
</feature>
<sequence length="87" mass="10438">MKKLFTIKNILIGIGLIVFDLAVYLFLGLMLMNYDDNYEESKGEYFSLASMTFWQKVNYISLHIWHLLNVIVIIYLLYQIIVWLKKR</sequence>
<comment type="caution">
    <text evidence="2">The sequence shown here is derived from an EMBL/GenBank/DDBJ whole genome shotgun (WGS) entry which is preliminary data.</text>
</comment>
<dbReference type="EMBL" id="NASZ01000018">
    <property type="protein sequence ID" value="MBD0725822.1"/>
    <property type="molecule type" value="Genomic_DNA"/>
</dbReference>
<accession>A0ABR7USE6</accession>
<proteinExistence type="predicted"/>
<keyword evidence="1" id="KW-0812">Transmembrane</keyword>
<dbReference type="Proteomes" id="UP000661715">
    <property type="component" value="Unassembled WGS sequence"/>
</dbReference>
<protein>
    <submittedName>
        <fullName evidence="2">Uncharacterized protein</fullName>
    </submittedName>
</protein>
<name>A0ABR7USE6_9FLAO</name>
<keyword evidence="3" id="KW-1185">Reference proteome</keyword>
<feature type="transmembrane region" description="Helical" evidence="1">
    <location>
        <begin position="12"/>
        <end position="32"/>
    </location>
</feature>
<reference evidence="2 3" key="1">
    <citation type="journal article" date="2020" name="Microbiol. Res.">
        <title>Flavobacterium pokkalii sp. nov., a novel plant growth promoting native rhizobacteria isolated from pokkali rice grown in coastal saline affected agricultural regions of southern India, Kerala.</title>
        <authorList>
            <person name="Menon R.R."/>
            <person name="Kumari S."/>
            <person name="Viver T."/>
            <person name="Rameshkumar N."/>
        </authorList>
    </citation>
    <scope>NUCLEOTIDE SEQUENCE [LARGE SCALE GENOMIC DNA]</scope>
    <source>
        <strain evidence="2 3">L1I52</strain>
    </source>
</reference>
<evidence type="ECO:0000256" key="1">
    <source>
        <dbReference type="SAM" id="Phobius"/>
    </source>
</evidence>
<keyword evidence="1" id="KW-0472">Membrane</keyword>
<evidence type="ECO:0000313" key="3">
    <source>
        <dbReference type="Proteomes" id="UP000661715"/>
    </source>
</evidence>
<organism evidence="2 3">
    <name type="scientific">Flavobacterium pokkalii</name>
    <dbReference type="NCBI Taxonomy" id="1940408"/>
    <lineage>
        <taxon>Bacteria</taxon>
        <taxon>Pseudomonadati</taxon>
        <taxon>Bacteroidota</taxon>
        <taxon>Flavobacteriia</taxon>
        <taxon>Flavobacteriales</taxon>
        <taxon>Flavobacteriaceae</taxon>
        <taxon>Flavobacterium</taxon>
    </lineage>
</organism>
<evidence type="ECO:0000313" key="2">
    <source>
        <dbReference type="EMBL" id="MBD0725822.1"/>
    </source>
</evidence>
<dbReference type="RefSeq" id="WP_188220994.1">
    <property type="nucleotide sequence ID" value="NZ_NASZ01000018.1"/>
</dbReference>